<comment type="caution">
    <text evidence="1">The sequence shown here is derived from an EMBL/GenBank/DDBJ whole genome shotgun (WGS) entry which is preliminary data.</text>
</comment>
<dbReference type="OrthoDB" id="5102328at2759"/>
<gene>
    <name evidence="1" type="ORF">N0V84_004971</name>
</gene>
<evidence type="ECO:0000313" key="1">
    <source>
        <dbReference type="EMBL" id="KAJ4322136.1"/>
    </source>
</evidence>
<dbReference type="Proteomes" id="UP001140502">
    <property type="component" value="Unassembled WGS sequence"/>
</dbReference>
<dbReference type="EMBL" id="JAPEUR010000086">
    <property type="protein sequence ID" value="KAJ4322136.1"/>
    <property type="molecule type" value="Genomic_DNA"/>
</dbReference>
<evidence type="ECO:0000313" key="2">
    <source>
        <dbReference type="Proteomes" id="UP001140502"/>
    </source>
</evidence>
<accession>A0A9W8WEK4</accession>
<protein>
    <submittedName>
        <fullName evidence="1">Uncharacterized protein</fullName>
    </submittedName>
</protein>
<organism evidence="1 2">
    <name type="scientific">Fusarium piperis</name>
    <dbReference type="NCBI Taxonomy" id="1435070"/>
    <lineage>
        <taxon>Eukaryota</taxon>
        <taxon>Fungi</taxon>
        <taxon>Dikarya</taxon>
        <taxon>Ascomycota</taxon>
        <taxon>Pezizomycotina</taxon>
        <taxon>Sordariomycetes</taxon>
        <taxon>Hypocreomycetidae</taxon>
        <taxon>Hypocreales</taxon>
        <taxon>Nectriaceae</taxon>
        <taxon>Fusarium</taxon>
        <taxon>Fusarium solani species complex</taxon>
    </lineage>
</organism>
<name>A0A9W8WEK4_9HYPO</name>
<sequence length="147" mass="16623">MNDSQPRVHVPNFDLMTQHLQGFTDEFKHCRNLSAVESTTTLLAAINGLKTQMEQLSAQFSVQIGEVKQEVGDLKQEVGDIKRDLGSLNRRMTNSDRNNVIRLENSGEKNANDVIRPLVNLETGEEIAGFPASISDLDRLRRELFWI</sequence>
<reference evidence="1" key="1">
    <citation type="submission" date="2022-10" db="EMBL/GenBank/DDBJ databases">
        <title>Tapping the CABI collections for fungal endophytes: first genome assemblies for Collariella, Neodidymelliopsis, Ascochyta clinopodiicola, Didymella pomorum, Didymosphaeria variabile, Neocosmospora piperis and Neocucurbitaria cava.</title>
        <authorList>
            <person name="Hill R."/>
        </authorList>
    </citation>
    <scope>NUCLEOTIDE SEQUENCE</scope>
    <source>
        <strain evidence="1">IMI 366586</strain>
    </source>
</reference>
<dbReference type="AlphaFoldDB" id="A0A9W8WEK4"/>
<keyword evidence="2" id="KW-1185">Reference proteome</keyword>
<dbReference type="Gene3D" id="1.20.5.190">
    <property type="match status" value="1"/>
</dbReference>
<proteinExistence type="predicted"/>